<evidence type="ECO:0000259" key="3">
    <source>
        <dbReference type="Pfam" id="PF11707"/>
    </source>
</evidence>
<dbReference type="PANTHER" id="PTHR13500">
    <property type="entry name" value="NUCLEOLAR PRERIBOSOMAL-ASSOCIATED PROTEIN 1"/>
    <property type="match status" value="1"/>
</dbReference>
<dbReference type="OrthoDB" id="72892at2759"/>
<dbReference type="GO" id="GO:0005730">
    <property type="term" value="C:nucleolus"/>
    <property type="evidence" value="ECO:0007669"/>
    <property type="project" value="TreeGrafter"/>
</dbReference>
<keyword evidence="6" id="KW-1185">Reference proteome</keyword>
<proteinExistence type="predicted"/>
<evidence type="ECO:0000256" key="2">
    <source>
        <dbReference type="SAM" id="Phobius"/>
    </source>
</evidence>
<evidence type="ECO:0000256" key="1">
    <source>
        <dbReference type="SAM" id="Coils"/>
    </source>
</evidence>
<feature type="transmembrane region" description="Helical" evidence="2">
    <location>
        <begin position="244"/>
        <end position="264"/>
    </location>
</feature>
<dbReference type="PANTHER" id="PTHR13500:SF0">
    <property type="entry name" value="NUCLEOLAR PRE-RIBOSOMAL-ASSOCIATED PROTEIN 1"/>
    <property type="match status" value="1"/>
</dbReference>
<evidence type="ECO:0000313" key="7">
    <source>
        <dbReference type="RefSeq" id="XP_026300085.1"/>
    </source>
</evidence>
<protein>
    <submittedName>
        <fullName evidence="7">Nucleolar pre-ribosomal-associated protein 1</fullName>
    </submittedName>
</protein>
<dbReference type="GO" id="GO:0000463">
    <property type="term" value="P:maturation of LSU-rRNA from tricistronic rRNA transcript (SSU-rRNA, 5.8S rRNA, LSU-rRNA)"/>
    <property type="evidence" value="ECO:0007669"/>
    <property type="project" value="TreeGrafter"/>
</dbReference>
<accession>A0A7M7SR85</accession>
<dbReference type="Pfam" id="PF11707">
    <property type="entry name" value="Npa1"/>
    <property type="match status" value="1"/>
</dbReference>
<dbReference type="Proteomes" id="UP000005203">
    <property type="component" value="Linkage group LG12"/>
</dbReference>
<sequence length="1924" mass="225032">KYNNKNMLKRKLSCEININIKRKKRNITNSILDDISHENYTKEFDNELLEEFQDVKTNKKDEKNKKYKMDTNKVIKYLDGKFFKESFNSTNNLDILREFIKICNENKEKDLAAEYLNAGGNIFDILKLLNTADKKGMNTAIIVFSAVRILIIKILGEYPQYQSNAKEACRHLINSNLSIIHSMLSIQSNAKQQKIILQLLAAIVSLDLNLSRELLIHLSLPLEVIKSLVQHRKPTDNHNIRNCFIHFIMAFLIEGNVSIIRLLLDKRDLFSNIFSDLIYDSKDIVILILTTLKTYILQNPNVSKTMKLQLFSISIIQNLICLYNWKGPNNHPKFKTQSFIPETQYLEEKEIVIEIVHDFLIILLTSHRYGIIFHDYMLGTSHVKHNNMVNIVLQSLDRPWEYEKPSNLVIKIMAACPDLIKSQFVLLEPYIEPRVSLKWIAIIKFIREIIQSMDINTKKICSLELNVLQLANAIISLTIPVVILKQAIVPALSHSNIIIRHEAILTLITIFNQIQKYLSILKTVYKNNDDFCMFKNFLTEFIMKNIPNLNMIFDVWNSTFISNLVESNDKENIIEPNRYEHLTAILNLLHMYNETCPKLLDVISDMQCDTFLNILNKLEDINVIELNIIKVKAIHFLVILYPYEFFPHKKLFNDVLSFLISILNEEVSSTALSIKATIRTLLNNTGMFEECNDHLDIWINGFINLDHKKKVIKWFIHIIKEAVNDIEKYVNEIIKTEEIFDQEAVHIDRFQNIFDELMNKSVIYENFENNILRMQHFTSISPLLCCMLHKTKEESHPSILSYLSYILIHTLHYQVIPQCLIYLAKDIKKLPVKEYLLSWLENNEPVNLEHIPSMTLTYKLNSIFLNDTELQINKIFNGNNVITFQYNEENIIIHHSLSTYEIIYSFKMTIFYLIQLSKKGVLTKVQSNNYKIFLISLLHIAKSSSNNYIILNECAKSIFTHPIILYYFSPFYQKNVLKTMMTLMLIDICNVIIALFKEYNIKNLFFHFKNKLLIQLYKMIDKKEKNEKINNIDMIITLLEILQLTSKEIVCLLKKLIKLENIMFISNDKNLSIYGYIVPKLLQIINSNEMKSERNIFFELNAEFVKDLCLHLLFLKSNLIMNYEIWEIALYEYFLNFSFNIGGIDINIFTSLLSTKITNTTVNLISLLIKRNIKFIPIFVEYITKSKNIERGNIILPIVASNLNFKWDLDFLQNLRKHYEIEIISYLCNPKETKSWIEENVIAICYLIKTTFSFKTCHDTCNIILQIGDKLDMISIQYVQILQGIYNKFAVSELENEKLIMNLIQIFLHIITVTLKKESKNIQKLQILCEVLNDAVKHLKNKRKDFRFEALNNNHSWSQFIRFSLKFGLKEIKNNKEPVKILKTLSSLCNIAYKNNSDDENVKILFEMATSHSEFINIMLDSSDTKRDLVELLWILMQKNKIVMISTHIPVYLAAYNATLSEADQFILLILQYYESNNINICEYQPYVWGNTAATYYSVKNDICTSLWREPSISQVLSLFEEDIINNTIKKYPVDRALKNNEVYEKDDVYDPAFYLPLLYFLLSENNIVSCHKVAQSGALALIFAACSSKHSDVRMIAYTIISRYYIHLETSSSKTKLLWMRLIDALRYGIISLQSELNTIRLNCLISTFLARTSLIITKPLHPLYSTLQIFLVAKPALDINTIPELLQLFHSSDVQYKIHRCWILENIRDSMKTENELEIAFKCVLFKILLNFYISSLSDSDTKKLILEIINVTLKIPKASILFIECYGLLPWLLEVVKNLHKVNEVQHIELIVKIMNKLLNTILNIKGDVIHYKLMLLNIALCLKSYLVKDIKIKTFILYINILQKLILLKHIKIIVTKEYILEILEFSKKLLDNIEECDDMLRFGCEYVTKVDFLKSDDEIEIAKNSLRTLIWTWCIHEVD</sequence>
<keyword evidence="2" id="KW-1133">Transmembrane helix</keyword>
<feature type="domain" description="URB1 C-terminal" evidence="4">
    <location>
        <begin position="1580"/>
        <end position="1774"/>
    </location>
</feature>
<feature type="coiled-coil region" evidence="1">
    <location>
        <begin position="1315"/>
        <end position="1342"/>
    </location>
</feature>
<dbReference type="InterPro" id="IPR039844">
    <property type="entry name" value="URB1"/>
</dbReference>
<feature type="domain" description="URB1 N-terminal" evidence="3">
    <location>
        <begin position="124"/>
        <end position="441"/>
    </location>
</feature>
<dbReference type="InterPro" id="IPR021714">
    <property type="entry name" value="URB1_N"/>
</dbReference>
<keyword evidence="2" id="KW-0812">Transmembrane</keyword>
<dbReference type="GO" id="GO:0000466">
    <property type="term" value="P:maturation of 5.8S rRNA from tricistronic rRNA transcript (SSU-rRNA, 5.8S rRNA, LSU-rRNA)"/>
    <property type="evidence" value="ECO:0007669"/>
    <property type="project" value="TreeGrafter"/>
</dbReference>
<dbReference type="Pfam" id="PF16201">
    <property type="entry name" value="NopRA1"/>
    <property type="match status" value="1"/>
</dbReference>
<reference evidence="7" key="2">
    <citation type="submission" date="2025-04" db="UniProtKB">
        <authorList>
            <consortium name="RefSeq"/>
        </authorList>
    </citation>
    <scope>IDENTIFICATION</scope>
    <source>
        <strain evidence="7">DH4</strain>
        <tissue evidence="7">Whole body</tissue>
    </source>
</reference>
<dbReference type="GeneID" id="726580"/>
<dbReference type="KEGG" id="ame:726580"/>
<keyword evidence="2" id="KW-0472">Membrane</keyword>
<name>A0A7M7SR85_APIME</name>
<evidence type="ECO:0000313" key="6">
    <source>
        <dbReference type="Proteomes" id="UP000005203"/>
    </source>
</evidence>
<keyword evidence="1" id="KW-0175">Coiled coil</keyword>
<dbReference type="RefSeq" id="XP_026300085.1">
    <property type="nucleotide sequence ID" value="XM_026444300.1"/>
</dbReference>
<reference evidence="5" key="1">
    <citation type="submission" date="2021-01" db="UniProtKB">
        <authorList>
            <consortium name="EnsemblMetazoa"/>
        </authorList>
    </citation>
    <scope>IDENTIFICATION</scope>
    <source>
        <strain evidence="5">DH4</strain>
    </source>
</reference>
<dbReference type="EnsemblMetazoa" id="XM_026444300">
    <property type="protein sequence ID" value="XP_026300085"/>
    <property type="gene ID" value="LOC726580"/>
</dbReference>
<evidence type="ECO:0000313" key="5">
    <source>
        <dbReference type="EnsemblMetazoa" id="XP_026300085"/>
    </source>
</evidence>
<organism evidence="5">
    <name type="scientific">Apis mellifera</name>
    <name type="common">Honeybee</name>
    <dbReference type="NCBI Taxonomy" id="7460"/>
    <lineage>
        <taxon>Eukaryota</taxon>
        <taxon>Metazoa</taxon>
        <taxon>Ecdysozoa</taxon>
        <taxon>Arthropoda</taxon>
        <taxon>Hexapoda</taxon>
        <taxon>Insecta</taxon>
        <taxon>Pterygota</taxon>
        <taxon>Neoptera</taxon>
        <taxon>Endopterygota</taxon>
        <taxon>Hymenoptera</taxon>
        <taxon>Apocrita</taxon>
        <taxon>Aculeata</taxon>
        <taxon>Apoidea</taxon>
        <taxon>Anthophila</taxon>
        <taxon>Apidae</taxon>
        <taxon>Apis</taxon>
    </lineage>
</organism>
<accession>A0A8B8H7U7</accession>
<dbReference type="InterPro" id="IPR032436">
    <property type="entry name" value="URB1_C"/>
</dbReference>
<gene>
    <name evidence="7" type="primary">LOC726580</name>
</gene>
<evidence type="ECO:0000259" key="4">
    <source>
        <dbReference type="Pfam" id="PF16201"/>
    </source>
</evidence>